<dbReference type="Proteomes" id="UP000735302">
    <property type="component" value="Unassembled WGS sequence"/>
</dbReference>
<dbReference type="EMBL" id="BLXT01004908">
    <property type="protein sequence ID" value="GFO17977.1"/>
    <property type="molecule type" value="Genomic_DNA"/>
</dbReference>
<accession>A0AAV4BEW1</accession>
<keyword evidence="2" id="KW-1185">Reference proteome</keyword>
<organism evidence="1 2">
    <name type="scientific">Plakobranchus ocellatus</name>
    <dbReference type="NCBI Taxonomy" id="259542"/>
    <lineage>
        <taxon>Eukaryota</taxon>
        <taxon>Metazoa</taxon>
        <taxon>Spiralia</taxon>
        <taxon>Lophotrochozoa</taxon>
        <taxon>Mollusca</taxon>
        <taxon>Gastropoda</taxon>
        <taxon>Heterobranchia</taxon>
        <taxon>Euthyneura</taxon>
        <taxon>Panpulmonata</taxon>
        <taxon>Sacoglossa</taxon>
        <taxon>Placobranchoidea</taxon>
        <taxon>Plakobranchidae</taxon>
        <taxon>Plakobranchus</taxon>
    </lineage>
</organism>
<gene>
    <name evidence="1" type="ORF">PoB_004448200</name>
</gene>
<evidence type="ECO:0000313" key="1">
    <source>
        <dbReference type="EMBL" id="GFO17977.1"/>
    </source>
</evidence>
<evidence type="ECO:0000313" key="2">
    <source>
        <dbReference type="Proteomes" id="UP000735302"/>
    </source>
</evidence>
<proteinExistence type="predicted"/>
<sequence>MNQAQLTRGHVNSSLEAFLSYPLLGVSELQITTHCFYAGFGEKTSRNTQQCTKHHRADSYYTVSSYSFCCEHVEPTARNYPKRLAQLTHGYCAATAF</sequence>
<protein>
    <submittedName>
        <fullName evidence="1">Uncharacterized protein</fullName>
    </submittedName>
</protein>
<feature type="non-terminal residue" evidence="1">
    <location>
        <position position="97"/>
    </location>
</feature>
<reference evidence="1 2" key="1">
    <citation type="journal article" date="2021" name="Elife">
        <title>Chloroplast acquisition without the gene transfer in kleptoplastic sea slugs, Plakobranchus ocellatus.</title>
        <authorList>
            <person name="Maeda T."/>
            <person name="Takahashi S."/>
            <person name="Yoshida T."/>
            <person name="Shimamura S."/>
            <person name="Takaki Y."/>
            <person name="Nagai Y."/>
            <person name="Toyoda A."/>
            <person name="Suzuki Y."/>
            <person name="Arimoto A."/>
            <person name="Ishii H."/>
            <person name="Satoh N."/>
            <person name="Nishiyama T."/>
            <person name="Hasebe M."/>
            <person name="Maruyama T."/>
            <person name="Minagawa J."/>
            <person name="Obokata J."/>
            <person name="Shigenobu S."/>
        </authorList>
    </citation>
    <scope>NUCLEOTIDE SEQUENCE [LARGE SCALE GENOMIC DNA]</scope>
</reference>
<comment type="caution">
    <text evidence="1">The sequence shown here is derived from an EMBL/GenBank/DDBJ whole genome shotgun (WGS) entry which is preliminary data.</text>
</comment>
<name>A0AAV4BEW1_9GAST</name>
<dbReference type="AlphaFoldDB" id="A0AAV4BEW1"/>